<dbReference type="EMBL" id="QFOZ01000001">
    <property type="protein sequence ID" value="PZP89874.1"/>
    <property type="molecule type" value="Genomic_DNA"/>
</dbReference>
<dbReference type="InterPro" id="IPR052190">
    <property type="entry name" value="Euk-Arch_PrmC-MTase"/>
</dbReference>
<evidence type="ECO:0000259" key="6">
    <source>
        <dbReference type="Pfam" id="PF23186"/>
    </source>
</evidence>
<dbReference type="GO" id="GO:0008276">
    <property type="term" value="F:protein methyltransferase activity"/>
    <property type="evidence" value="ECO:0007669"/>
    <property type="project" value="TreeGrafter"/>
</dbReference>
<evidence type="ECO:0000313" key="8">
    <source>
        <dbReference type="EMBL" id="PZP89874.1"/>
    </source>
</evidence>
<reference evidence="8 9" key="1">
    <citation type="submission" date="2017-08" db="EMBL/GenBank/DDBJ databases">
        <title>Infants hospitalized years apart are colonized by the same room-sourced microbial strains.</title>
        <authorList>
            <person name="Brooks B."/>
            <person name="Olm M.R."/>
            <person name="Firek B.A."/>
            <person name="Baker R."/>
            <person name="Thomas B.C."/>
            <person name="Morowitz M.J."/>
            <person name="Banfield J.F."/>
        </authorList>
    </citation>
    <scope>NUCLEOTIDE SEQUENCE [LARGE SCALE GENOMIC DNA]</scope>
    <source>
        <strain evidence="8">S2_006_000_R1_57</strain>
    </source>
</reference>
<dbReference type="Gene3D" id="3.40.50.150">
    <property type="entry name" value="Vaccinia Virus protein VP39"/>
    <property type="match status" value="1"/>
</dbReference>
<dbReference type="InterPro" id="IPR029063">
    <property type="entry name" value="SAM-dependent_MTases_sf"/>
</dbReference>
<accession>A0A2W5IHV5</accession>
<feature type="domain" description="Methyltransferase small" evidence="5">
    <location>
        <begin position="150"/>
        <end position="290"/>
    </location>
</feature>
<dbReference type="RefSeq" id="WP_303678583.1">
    <property type="nucleotide sequence ID" value="NZ_CAKZIO010000003.1"/>
</dbReference>
<dbReference type="GO" id="GO:0035657">
    <property type="term" value="C:eRF1 methyltransferase complex"/>
    <property type="evidence" value="ECO:0007669"/>
    <property type="project" value="TreeGrafter"/>
</dbReference>
<dbReference type="InterPro" id="IPR002052">
    <property type="entry name" value="DNA_methylase_N6_adenine_CS"/>
</dbReference>
<dbReference type="InterPro" id="IPR056684">
    <property type="entry name" value="DUF7782"/>
</dbReference>
<sequence length="517" mass="57066">MTIPHTVIDTLRQTFIRLNYTIDGLHDLLGDVAFSALFRHEPVPVWLATDHSRDNDTHDLAQLVRLLLLGDSMSAQDIGALFRIQDDDTLASFLNCALFTSSDGMNYQVALDVRPIDTGFGVQWVFSDLDGALFPAKTHDDHVLGVGEASLSLLRSTPIEPVNSLLDIGTGCGIQTLHAAHYANDIVATDLSPRCCELAKATLAINQIPVASRDDSSATAQTMVDIRQGSWFEPVHDQQFDAIVANPPFVVASQHITHSYRDSSLDLDGATQLMIENAPLHLKEGGHATILGAWVHCSDEDYRARLSSWIAPHGVDAWIVERDCVDPALYVSTWMKDSGRDPADPQWHNYAADWLTHFSDNNVEGVGFGIIFLRKTTKPSSLMIEELTTPSGDALAAECLARWERWDNLQRWDDENLLSQHFALSPQTVFIETATPSLQGQGTTTSSLVVSRADMPSFRHTIDESLRAFLNGLSREGLSAGETAQLLCTVQNEDWTVFRSAICQALYTLYLHGIITL</sequence>
<keyword evidence="3 8" id="KW-0808">Transferase</keyword>
<evidence type="ECO:0000256" key="3">
    <source>
        <dbReference type="ARBA" id="ARBA00022679"/>
    </source>
</evidence>
<dbReference type="SUPFAM" id="SSF53335">
    <property type="entry name" value="S-adenosyl-L-methionine-dependent methyltransferases"/>
    <property type="match status" value="1"/>
</dbReference>
<dbReference type="GO" id="GO:0008170">
    <property type="term" value="F:N-methyltransferase activity"/>
    <property type="evidence" value="ECO:0007669"/>
    <property type="project" value="UniProtKB-ARBA"/>
</dbReference>
<dbReference type="GO" id="GO:0003676">
    <property type="term" value="F:nucleic acid binding"/>
    <property type="evidence" value="ECO:0007669"/>
    <property type="project" value="InterPro"/>
</dbReference>
<dbReference type="InterPro" id="IPR055487">
    <property type="entry name" value="DUF7059"/>
</dbReference>
<evidence type="ECO:0000313" key="9">
    <source>
        <dbReference type="Proteomes" id="UP000248606"/>
    </source>
</evidence>
<name>A0A2W5IHV5_9ACTN</name>
<keyword evidence="2 8" id="KW-0489">Methyltransferase</keyword>
<dbReference type="Proteomes" id="UP000248606">
    <property type="component" value="Unassembled WGS sequence"/>
</dbReference>
<dbReference type="CDD" id="cd02440">
    <property type="entry name" value="AdoMet_MTases"/>
    <property type="match status" value="1"/>
</dbReference>
<comment type="caution">
    <text evidence="8">The sequence shown here is derived from an EMBL/GenBank/DDBJ whole genome shotgun (WGS) entry which is preliminary data.</text>
</comment>
<keyword evidence="4" id="KW-0949">S-adenosyl-L-methionine</keyword>
<evidence type="ECO:0000256" key="2">
    <source>
        <dbReference type="ARBA" id="ARBA00022603"/>
    </source>
</evidence>
<evidence type="ECO:0000256" key="4">
    <source>
        <dbReference type="ARBA" id="ARBA00022691"/>
    </source>
</evidence>
<dbReference type="GO" id="GO:0008757">
    <property type="term" value="F:S-adenosylmethionine-dependent methyltransferase activity"/>
    <property type="evidence" value="ECO:0007669"/>
    <property type="project" value="TreeGrafter"/>
</dbReference>
<dbReference type="AlphaFoldDB" id="A0A2W5IHV5"/>
<evidence type="ECO:0000259" key="5">
    <source>
        <dbReference type="Pfam" id="PF05175"/>
    </source>
</evidence>
<dbReference type="InterPro" id="IPR007848">
    <property type="entry name" value="Small_mtfrase_dom"/>
</dbReference>
<feature type="domain" description="DUF7059" evidence="6">
    <location>
        <begin position="18"/>
        <end position="83"/>
    </location>
</feature>
<feature type="domain" description="DUF7782" evidence="7">
    <location>
        <begin position="405"/>
        <end position="516"/>
    </location>
</feature>
<dbReference type="Pfam" id="PF25004">
    <property type="entry name" value="DUF7782"/>
    <property type="match status" value="1"/>
</dbReference>
<organism evidence="8 9">
    <name type="scientific">Lawsonella clevelandensis</name>
    <dbReference type="NCBI Taxonomy" id="1528099"/>
    <lineage>
        <taxon>Bacteria</taxon>
        <taxon>Bacillati</taxon>
        <taxon>Actinomycetota</taxon>
        <taxon>Actinomycetes</taxon>
        <taxon>Mycobacteriales</taxon>
        <taxon>Lawsonellaceae</taxon>
        <taxon>Lawsonella</taxon>
    </lineage>
</organism>
<gene>
    <name evidence="8" type="ORF">DI579_01560</name>
</gene>
<evidence type="ECO:0000256" key="1">
    <source>
        <dbReference type="ARBA" id="ARBA00006149"/>
    </source>
</evidence>
<evidence type="ECO:0000259" key="7">
    <source>
        <dbReference type="Pfam" id="PF25004"/>
    </source>
</evidence>
<dbReference type="PROSITE" id="PS00092">
    <property type="entry name" value="N6_MTASE"/>
    <property type="match status" value="1"/>
</dbReference>
<dbReference type="PANTHER" id="PTHR45875">
    <property type="entry name" value="METHYLTRANSFERASE N6AMT1"/>
    <property type="match status" value="1"/>
</dbReference>
<dbReference type="PANTHER" id="PTHR45875:SF1">
    <property type="entry name" value="METHYLTRANSFERASE N6AMT1"/>
    <property type="match status" value="1"/>
</dbReference>
<proteinExistence type="inferred from homology"/>
<dbReference type="Pfam" id="PF23186">
    <property type="entry name" value="DUF7059"/>
    <property type="match status" value="1"/>
</dbReference>
<dbReference type="GO" id="GO:0032259">
    <property type="term" value="P:methylation"/>
    <property type="evidence" value="ECO:0007669"/>
    <property type="project" value="UniProtKB-KW"/>
</dbReference>
<protein>
    <submittedName>
        <fullName evidence="8">SAM-dependent methyltransferase</fullName>
    </submittedName>
</protein>
<dbReference type="Pfam" id="PF05175">
    <property type="entry name" value="MTS"/>
    <property type="match status" value="1"/>
</dbReference>
<comment type="similarity">
    <text evidence="1">Belongs to the eukaryotic/archaeal PrmC-related family.</text>
</comment>